<organism evidence="5">
    <name type="scientific">bioreactor metagenome</name>
    <dbReference type="NCBI Taxonomy" id="1076179"/>
    <lineage>
        <taxon>unclassified sequences</taxon>
        <taxon>metagenomes</taxon>
        <taxon>ecological metagenomes</taxon>
    </lineage>
</organism>
<dbReference type="Pfam" id="PF07715">
    <property type="entry name" value="Plug"/>
    <property type="match status" value="1"/>
</dbReference>
<dbReference type="InterPro" id="IPR008969">
    <property type="entry name" value="CarboxyPept-like_regulatory"/>
</dbReference>
<comment type="caution">
    <text evidence="5">The sequence shown here is derived from an EMBL/GenBank/DDBJ whole genome shotgun (WGS) entry which is preliminary data.</text>
</comment>
<sequence length="1010" mass="113584">MQLVSHLVISRANLKISLVLLALCFSSVAQGQYMEYNFNSPGSPCYFSYICYSPRGVYNTNRQPFLFVLGRPGESAQETYNADSLKGMPAFYNYTFVYIPNKGVTPAARLNCLDALSSLLTNHYEYGHANLFLKVNDPEIEAGDIAINRLGRIFKTIRLFEFPEQDTVLLPGITKDFSETHINYDLSSGKAEDETGTYYIDESVDAPEEDALVEKPRKTYFGKPQARNFTLTGIVRDKSTGEALPFATIMVSGTTAGTATNADGHFTLLKVPSDTSVLIVQYIGYDRTEVFLNPYLPKKNMVIEVRQSAYTLKAVSIVGKKEDVVLAGRTEVSTLKMTPRKMEQLPGLGEKDILRSFQLMPGISASNESSSGLYVRGGTPDQNLVLYDGFTVYHVDHLYGFFSAFNSNALKDVQLHKGGFESRFGGRLSSVTEITGKDGNQKRFNIGGDLSLLSMNFYAEVPVGKKFTSVLAYRRSYQGALYNAIFEKFNLGGSNAGANEVRPGPGGRQVQDAEVTNYFYDLNGKFSYRVNDKDMISLSFFNGTDKLDNGSALSAPGFGMSGRNFNMNTTDLTRYGNIGSSLKWSRKWNERLYGNTILSYSNYYSDRDRTQERSSVNADDETINTKMGVLETNNLRDYSLKSDYQWDILRVSQFQFGAFSTFYNIEYTYAQNDTSNVLDKHNQAFLSGAYVQSRTKLFGDRLTLIPGIRTSLFSITGKTYTEPRFAATFNISDRLTLKASTGKFFQFVNRVTREDILSGSRDFWLLSDQVNVPVSSAVHYIAGLAYESNDYLFSAEAYFKHIHDITEYSLRFNTSPAGFSYNENFFSGSGVARGIEMLAQKKAGRLNGWVSYTLGEADNKFEVYSDQYFPANQDVTHEFKAVSLYKYKRWDFSATWIFATGRPYTAPSGAYQVTLLDGTTQDFFTVTAKNSVRLPDYHRFDLAVNFKLLKGARGERKRQEIGYIGVSLFNVYNRKNVWYKTFTIEDGSILETNVNYLGLTPNLTLSLRLR</sequence>
<dbReference type="InterPro" id="IPR012910">
    <property type="entry name" value="Plug_dom"/>
</dbReference>
<dbReference type="Gene3D" id="2.60.40.1120">
    <property type="entry name" value="Carboxypeptidase-like, regulatory domain"/>
    <property type="match status" value="1"/>
</dbReference>
<evidence type="ECO:0000259" key="4">
    <source>
        <dbReference type="Pfam" id="PF07715"/>
    </source>
</evidence>
<proteinExistence type="predicted"/>
<protein>
    <recommendedName>
        <fullName evidence="4">TonB-dependent receptor plug domain-containing protein</fullName>
    </recommendedName>
</protein>
<dbReference type="EMBL" id="VSSQ01000122">
    <property type="protein sequence ID" value="MPL78993.1"/>
    <property type="molecule type" value="Genomic_DNA"/>
</dbReference>
<name>A0A644UJM0_9ZZZZ</name>
<accession>A0A644UJM0</accession>
<keyword evidence="2" id="KW-0472">Membrane</keyword>
<dbReference type="GO" id="GO:0009279">
    <property type="term" value="C:cell outer membrane"/>
    <property type="evidence" value="ECO:0007669"/>
    <property type="project" value="UniProtKB-SubCell"/>
</dbReference>
<dbReference type="InterPro" id="IPR037066">
    <property type="entry name" value="Plug_dom_sf"/>
</dbReference>
<keyword evidence="3" id="KW-0998">Cell outer membrane</keyword>
<dbReference type="AlphaFoldDB" id="A0A644UJM0"/>
<evidence type="ECO:0000256" key="2">
    <source>
        <dbReference type="ARBA" id="ARBA00023136"/>
    </source>
</evidence>
<evidence type="ECO:0000256" key="3">
    <source>
        <dbReference type="ARBA" id="ARBA00023237"/>
    </source>
</evidence>
<evidence type="ECO:0000256" key="1">
    <source>
        <dbReference type="ARBA" id="ARBA00004442"/>
    </source>
</evidence>
<dbReference type="Gene3D" id="2.170.130.10">
    <property type="entry name" value="TonB-dependent receptor, plug domain"/>
    <property type="match status" value="1"/>
</dbReference>
<gene>
    <name evidence="5" type="ORF">SDC9_24866</name>
</gene>
<dbReference type="InterPro" id="IPR036942">
    <property type="entry name" value="Beta-barrel_TonB_sf"/>
</dbReference>
<evidence type="ECO:0000313" key="5">
    <source>
        <dbReference type="EMBL" id="MPL78993.1"/>
    </source>
</evidence>
<dbReference type="Pfam" id="PF13715">
    <property type="entry name" value="CarbopepD_reg_2"/>
    <property type="match status" value="1"/>
</dbReference>
<reference evidence="5" key="1">
    <citation type="submission" date="2019-08" db="EMBL/GenBank/DDBJ databases">
        <authorList>
            <person name="Kucharzyk K."/>
            <person name="Murdoch R.W."/>
            <person name="Higgins S."/>
            <person name="Loffler F."/>
        </authorList>
    </citation>
    <scope>NUCLEOTIDE SEQUENCE</scope>
</reference>
<comment type="subcellular location">
    <subcellularLocation>
        <location evidence="1">Cell outer membrane</location>
    </subcellularLocation>
</comment>
<dbReference type="Gene3D" id="2.40.170.20">
    <property type="entry name" value="TonB-dependent receptor, beta-barrel domain"/>
    <property type="match status" value="1"/>
</dbReference>
<dbReference type="SUPFAM" id="SSF56935">
    <property type="entry name" value="Porins"/>
    <property type="match status" value="1"/>
</dbReference>
<dbReference type="SUPFAM" id="SSF49464">
    <property type="entry name" value="Carboxypeptidase regulatory domain-like"/>
    <property type="match status" value="1"/>
</dbReference>
<feature type="domain" description="TonB-dependent receptor plug" evidence="4">
    <location>
        <begin position="342"/>
        <end position="427"/>
    </location>
</feature>